<accession>A0ABD0B8M7</accession>
<organism evidence="1 2">
    <name type="scientific">Aeromonas caviae</name>
    <name type="common">Aeromonas punctata</name>
    <dbReference type="NCBI Taxonomy" id="648"/>
    <lineage>
        <taxon>Bacteria</taxon>
        <taxon>Pseudomonadati</taxon>
        <taxon>Pseudomonadota</taxon>
        <taxon>Gammaproteobacteria</taxon>
        <taxon>Aeromonadales</taxon>
        <taxon>Aeromonadaceae</taxon>
        <taxon>Aeromonas</taxon>
    </lineage>
</organism>
<name>A0ABD0B8M7_AERCA</name>
<evidence type="ECO:0000313" key="2">
    <source>
        <dbReference type="Proteomes" id="UP000737420"/>
    </source>
</evidence>
<dbReference type="Proteomes" id="UP000737420">
    <property type="component" value="Unassembled WGS sequence"/>
</dbReference>
<dbReference type="AlphaFoldDB" id="A0ABD0B8M7"/>
<sequence length="123" mass="13108">MPSLVQGHCCHKRRLACHAPTPFATTALATSVDIIELNDAADGLLVIGLFHGLQQLVLEHPGGVILLVAGDRQSQSTGAVSVYQLCAARIGEADSLEKLEALLPWNVALEPISKKVVQYNEGK</sequence>
<dbReference type="EMBL" id="BPOP01000024">
    <property type="protein sequence ID" value="GJB92441.1"/>
    <property type="molecule type" value="Genomic_DNA"/>
</dbReference>
<evidence type="ECO:0000313" key="1">
    <source>
        <dbReference type="EMBL" id="GJB92441.1"/>
    </source>
</evidence>
<protein>
    <submittedName>
        <fullName evidence="1">Uncharacterized protein</fullName>
    </submittedName>
</protein>
<gene>
    <name evidence="1" type="ORF">KAM382_25020</name>
</gene>
<comment type="caution">
    <text evidence="1">The sequence shown here is derived from an EMBL/GenBank/DDBJ whole genome shotgun (WGS) entry which is preliminary data.</text>
</comment>
<proteinExistence type="predicted"/>
<reference evidence="1 2" key="1">
    <citation type="submission" date="2021-07" db="EMBL/GenBank/DDBJ databases">
        <title>Draft genome sequence of carbapenem-resistant Aeromonas spp. in Japan.</title>
        <authorList>
            <person name="Maehana S."/>
            <person name="Suzuki M."/>
            <person name="Kitasato H."/>
        </authorList>
    </citation>
    <scope>NUCLEOTIDE SEQUENCE [LARGE SCALE GENOMIC DNA]</scope>
    <source>
        <strain evidence="1 2">KAM382</strain>
    </source>
</reference>